<dbReference type="CDD" id="cd12935">
    <property type="entry name" value="LEM_like"/>
    <property type="match status" value="1"/>
</dbReference>
<dbReference type="Gene3D" id="1.10.720.30">
    <property type="entry name" value="SAP domain"/>
    <property type="match status" value="1"/>
</dbReference>
<gene>
    <name evidence="2" type="ordered locus">SpyM3_1321</name>
</gene>
<evidence type="ECO:0000313" key="3">
    <source>
        <dbReference type="Proteomes" id="UP000000564"/>
    </source>
</evidence>
<organism evidence="2 3">
    <name type="scientific">Streptococcus pyogenes serotype M3 (strain ATCC BAA-595 / MGAS315)</name>
    <dbReference type="NCBI Taxonomy" id="198466"/>
    <lineage>
        <taxon>Bacteria</taxon>
        <taxon>Bacillati</taxon>
        <taxon>Bacillota</taxon>
        <taxon>Bacilli</taxon>
        <taxon>Lactobacillales</taxon>
        <taxon>Streptococcaceae</taxon>
        <taxon>Streptococcus</taxon>
    </lineage>
</organism>
<dbReference type="InterPro" id="IPR036361">
    <property type="entry name" value="SAP_dom_sf"/>
</dbReference>
<feature type="domain" description="HeH/LEM" evidence="1">
    <location>
        <begin position="64"/>
        <end position="94"/>
    </location>
</feature>
<proteinExistence type="predicted"/>
<dbReference type="RefSeq" id="WP_009880260.1">
    <property type="nucleotide sequence ID" value="NC_004070.1"/>
</dbReference>
<dbReference type="InterPro" id="IPR025856">
    <property type="entry name" value="HeH/LEM_domain"/>
</dbReference>
<dbReference type="AlphaFoldDB" id="A0A0H2UVI5"/>
<dbReference type="SUPFAM" id="SSF68912">
    <property type="entry name" value="Rho N-terminal domain-like"/>
    <property type="match status" value="1"/>
</dbReference>
<dbReference type="HOGENOM" id="CLU_186179_0_0_9"/>
<dbReference type="Pfam" id="PF12949">
    <property type="entry name" value="HeH"/>
    <property type="match status" value="1"/>
</dbReference>
<accession>A0A0H2UVI5</accession>
<evidence type="ECO:0000259" key="1">
    <source>
        <dbReference type="Pfam" id="PF12949"/>
    </source>
</evidence>
<sequence>MAYRVKARFFDLLDNSFLYEVGDSFPRKGYEPSKERLESLLSSNNTEHKPFIEVSGNGNSLDGLKVDELKAKAAELGIELPSNAKKAEIIELLQAHI</sequence>
<dbReference type="Proteomes" id="UP000000564">
    <property type="component" value="Chromosome"/>
</dbReference>
<name>A0A0H2UVI5_STRP3</name>
<reference evidence="2 3" key="1">
    <citation type="journal article" date="2002" name="Proc. Natl. Acad. Sci. U.S.A.">
        <title>Genome sequence of a serotype M3 strain of group A Streptococcus: phage-encoded toxins, the high-virulence phenotype, and clone emergence.</title>
        <authorList>
            <person name="Beres S.B."/>
            <person name="Sylva G.L."/>
            <person name="Barbian K.D."/>
            <person name="Lei B."/>
            <person name="Hoff J.S."/>
            <person name="Mammarella N.D."/>
            <person name="Liu M.Y."/>
            <person name="Smoot J.C."/>
            <person name="Porcella S.F."/>
            <person name="Parkins L.D."/>
            <person name="Campbell D.S."/>
            <person name="Smith T.M."/>
            <person name="McCormick J.K."/>
            <person name="Leung D.Y."/>
            <person name="Schlievert P.M."/>
            <person name="Musser J.M."/>
        </authorList>
    </citation>
    <scope>NUCLEOTIDE SEQUENCE [LARGE SCALE GENOMIC DNA]</scope>
    <source>
        <strain evidence="3">ATCC BAA-595 / MGAS315</strain>
    </source>
</reference>
<evidence type="ECO:0000313" key="2">
    <source>
        <dbReference type="EMBL" id="AAM79928.1"/>
    </source>
</evidence>
<dbReference type="EMBL" id="AE014074">
    <property type="protein sequence ID" value="AAM79928.1"/>
    <property type="molecule type" value="Genomic_DNA"/>
</dbReference>
<dbReference type="KEGG" id="spg:SpyM3_1321"/>
<protein>
    <recommendedName>
        <fullName evidence="1">HeH/LEM domain-containing protein</fullName>
    </recommendedName>
</protein>
<dbReference type="InterPro" id="IPR036269">
    <property type="entry name" value="Rho_N_sf"/>
</dbReference>